<accession>A0A4Y2KZE6</accession>
<gene>
    <name evidence="2" type="ORF">AVEN_212798_1</name>
</gene>
<evidence type="ECO:0000256" key="1">
    <source>
        <dbReference type="SAM" id="MobiDB-lite"/>
    </source>
</evidence>
<name>A0A4Y2KZE6_ARAVE</name>
<sequence>MRRSCREHISTGGRKNKWRFMDELFFEIFELQPLSAVEILLSGQRLPFVAGLGTQEDPQASAHIRPQVSSPERFSPLSL</sequence>
<dbReference type="AlphaFoldDB" id="A0A4Y2KZE6"/>
<evidence type="ECO:0000313" key="3">
    <source>
        <dbReference type="Proteomes" id="UP000499080"/>
    </source>
</evidence>
<feature type="compositionally biased region" description="Polar residues" evidence="1">
    <location>
        <begin position="67"/>
        <end position="79"/>
    </location>
</feature>
<feature type="region of interest" description="Disordered" evidence="1">
    <location>
        <begin position="57"/>
        <end position="79"/>
    </location>
</feature>
<dbReference type="EMBL" id="BGPR01005186">
    <property type="protein sequence ID" value="GBN07761.1"/>
    <property type="molecule type" value="Genomic_DNA"/>
</dbReference>
<dbReference type="Proteomes" id="UP000499080">
    <property type="component" value="Unassembled WGS sequence"/>
</dbReference>
<organism evidence="2 3">
    <name type="scientific">Araneus ventricosus</name>
    <name type="common">Orbweaver spider</name>
    <name type="synonym">Epeira ventricosa</name>
    <dbReference type="NCBI Taxonomy" id="182803"/>
    <lineage>
        <taxon>Eukaryota</taxon>
        <taxon>Metazoa</taxon>
        <taxon>Ecdysozoa</taxon>
        <taxon>Arthropoda</taxon>
        <taxon>Chelicerata</taxon>
        <taxon>Arachnida</taxon>
        <taxon>Araneae</taxon>
        <taxon>Araneomorphae</taxon>
        <taxon>Entelegynae</taxon>
        <taxon>Araneoidea</taxon>
        <taxon>Araneidae</taxon>
        <taxon>Araneus</taxon>
    </lineage>
</organism>
<evidence type="ECO:0000313" key="2">
    <source>
        <dbReference type="EMBL" id="GBN07761.1"/>
    </source>
</evidence>
<comment type="caution">
    <text evidence="2">The sequence shown here is derived from an EMBL/GenBank/DDBJ whole genome shotgun (WGS) entry which is preliminary data.</text>
</comment>
<protein>
    <submittedName>
        <fullName evidence="2">Uncharacterized protein</fullName>
    </submittedName>
</protein>
<keyword evidence="3" id="KW-1185">Reference proteome</keyword>
<proteinExistence type="predicted"/>
<reference evidence="2 3" key="1">
    <citation type="journal article" date="2019" name="Sci. Rep.">
        <title>Orb-weaving spider Araneus ventricosus genome elucidates the spidroin gene catalogue.</title>
        <authorList>
            <person name="Kono N."/>
            <person name="Nakamura H."/>
            <person name="Ohtoshi R."/>
            <person name="Moran D.A.P."/>
            <person name="Shinohara A."/>
            <person name="Yoshida Y."/>
            <person name="Fujiwara M."/>
            <person name="Mori M."/>
            <person name="Tomita M."/>
            <person name="Arakawa K."/>
        </authorList>
    </citation>
    <scope>NUCLEOTIDE SEQUENCE [LARGE SCALE GENOMIC DNA]</scope>
</reference>